<dbReference type="EMBL" id="MHMM01000006">
    <property type="protein sequence ID" value="OGZ27421.1"/>
    <property type="molecule type" value="Genomic_DNA"/>
</dbReference>
<dbReference type="Proteomes" id="UP000177740">
    <property type="component" value="Unassembled WGS sequence"/>
</dbReference>
<dbReference type="PANTHER" id="PTHR43578:SF3">
    <property type="entry name" value="NADH-QUINONE OXIDOREDUCTASE SUBUNIT F"/>
    <property type="match status" value="1"/>
</dbReference>
<accession>A0A1G2EPX4</accession>
<dbReference type="GO" id="GO:0046872">
    <property type="term" value="F:metal ion binding"/>
    <property type="evidence" value="ECO:0007669"/>
    <property type="project" value="UniProtKB-KW"/>
</dbReference>
<keyword evidence="3" id="KW-0479">Metal-binding</keyword>
<gene>
    <name evidence="7" type="ORF">A2365_03020</name>
</gene>
<comment type="caution">
    <text evidence="7">The sequence shown here is derived from an EMBL/GenBank/DDBJ whole genome shotgun (WGS) entry which is preliminary data.</text>
</comment>
<dbReference type="SUPFAM" id="SSF142019">
    <property type="entry name" value="Nqo1 FMN-binding domain-like"/>
    <property type="match status" value="1"/>
</dbReference>
<dbReference type="Pfam" id="PF10589">
    <property type="entry name" value="NADH_4Fe-4S"/>
    <property type="match status" value="1"/>
</dbReference>
<reference evidence="7 8" key="1">
    <citation type="journal article" date="2016" name="Nat. Commun.">
        <title>Thousands of microbial genomes shed light on interconnected biogeochemical processes in an aquifer system.</title>
        <authorList>
            <person name="Anantharaman K."/>
            <person name="Brown C.T."/>
            <person name="Hug L.A."/>
            <person name="Sharon I."/>
            <person name="Castelle C.J."/>
            <person name="Probst A.J."/>
            <person name="Thomas B.C."/>
            <person name="Singh A."/>
            <person name="Wilkins M.J."/>
            <person name="Karaoz U."/>
            <person name="Brodie E.L."/>
            <person name="Williams K.H."/>
            <person name="Hubbard S.S."/>
            <person name="Banfield J.F."/>
        </authorList>
    </citation>
    <scope>NUCLEOTIDE SEQUENCE [LARGE SCALE GENOMIC DNA]</scope>
</reference>
<organism evidence="7 8">
    <name type="scientific">Candidatus Nealsonbacteria bacterium RIFOXYB1_FULL_40_15</name>
    <dbReference type="NCBI Taxonomy" id="1801677"/>
    <lineage>
        <taxon>Bacteria</taxon>
        <taxon>Candidatus Nealsoniibacteriota</taxon>
    </lineage>
</organism>
<dbReference type="PANTHER" id="PTHR43578">
    <property type="entry name" value="NADH-QUINONE OXIDOREDUCTASE SUBUNIT F"/>
    <property type="match status" value="1"/>
</dbReference>
<dbReference type="InterPro" id="IPR011538">
    <property type="entry name" value="Nuo51_FMN-bd"/>
</dbReference>
<dbReference type="AlphaFoldDB" id="A0A1G2EPX4"/>
<protein>
    <recommendedName>
        <fullName evidence="6">NADH-ubiquinone oxidoreductase 51kDa subunit iron-sulphur binding domain-containing protein</fullName>
    </recommendedName>
</protein>
<dbReference type="Gene3D" id="1.20.1440.230">
    <property type="entry name" value="NADH-ubiquinone oxidoreductase 51kDa subunit, iron-sulphur binding domain"/>
    <property type="match status" value="1"/>
</dbReference>
<dbReference type="InterPro" id="IPR019575">
    <property type="entry name" value="Nuop51_4Fe4S-bd"/>
</dbReference>
<keyword evidence="2" id="KW-0004">4Fe-4S</keyword>
<dbReference type="SMART" id="SM00928">
    <property type="entry name" value="NADH_4Fe-4S"/>
    <property type="match status" value="1"/>
</dbReference>
<comment type="similarity">
    <text evidence="1">Belongs to the complex I 51 kDa subunit family.</text>
</comment>
<evidence type="ECO:0000256" key="4">
    <source>
        <dbReference type="ARBA" id="ARBA00023004"/>
    </source>
</evidence>
<dbReference type="GO" id="GO:0051539">
    <property type="term" value="F:4 iron, 4 sulfur cluster binding"/>
    <property type="evidence" value="ECO:0007669"/>
    <property type="project" value="UniProtKB-KW"/>
</dbReference>
<evidence type="ECO:0000256" key="3">
    <source>
        <dbReference type="ARBA" id="ARBA00022723"/>
    </source>
</evidence>
<sequence>MAKSIIEGLKKHKILGRSGCCYPSAEKWEKVKKAKGSKRYIICNGSEGEPYSLKDGHILKYYPEYVVEGIKQALKEIKNSEAFIYLRKDYYWFFAPKLRKLAKGLPIAVIKKKGGYLAGEETVACQAIEGKEIEPRQRPPFVSESGLWECPTLVNNVETFYCAGKIARGEYKNERFFTVTGKVPKKGVFMLDKDSAVKEILEKTKNYPTFDFFARAGSEILLKNELDKKIEGLGCIIVYDKKRTNPIKLMKKWAQFVLDENCDKCAPCREGMFRIKEMISSKKLDKKTLEDIFFAMENTSFCPLGKNAPGPFRDIINKLM</sequence>
<evidence type="ECO:0000256" key="5">
    <source>
        <dbReference type="ARBA" id="ARBA00023014"/>
    </source>
</evidence>
<evidence type="ECO:0000256" key="1">
    <source>
        <dbReference type="ARBA" id="ARBA00007523"/>
    </source>
</evidence>
<dbReference type="STRING" id="1801677.A2365_03020"/>
<feature type="domain" description="NADH-ubiquinone oxidoreductase 51kDa subunit iron-sulphur binding" evidence="6">
    <location>
        <begin position="247"/>
        <end position="292"/>
    </location>
</feature>
<keyword evidence="5" id="KW-0411">Iron-sulfur</keyword>
<name>A0A1G2EPX4_9BACT</name>
<dbReference type="InterPro" id="IPR037207">
    <property type="entry name" value="Nuop51_4Fe4S-bd_sf"/>
</dbReference>
<dbReference type="SUPFAM" id="SSF140490">
    <property type="entry name" value="Nqo1C-terminal domain-like"/>
    <property type="match status" value="1"/>
</dbReference>
<keyword evidence="4" id="KW-0408">Iron</keyword>
<dbReference type="Gene3D" id="3.40.50.11540">
    <property type="entry name" value="NADH-ubiquinone oxidoreductase 51kDa subunit"/>
    <property type="match status" value="1"/>
</dbReference>
<dbReference type="Pfam" id="PF01512">
    <property type="entry name" value="Complex1_51K"/>
    <property type="match status" value="1"/>
</dbReference>
<evidence type="ECO:0000313" key="8">
    <source>
        <dbReference type="Proteomes" id="UP000177740"/>
    </source>
</evidence>
<evidence type="ECO:0000256" key="2">
    <source>
        <dbReference type="ARBA" id="ARBA00022485"/>
    </source>
</evidence>
<evidence type="ECO:0000313" key="7">
    <source>
        <dbReference type="EMBL" id="OGZ27421.1"/>
    </source>
</evidence>
<dbReference type="InterPro" id="IPR037225">
    <property type="entry name" value="Nuo51_FMN-bd_sf"/>
</dbReference>
<proteinExistence type="inferred from homology"/>
<evidence type="ECO:0000259" key="6">
    <source>
        <dbReference type="SMART" id="SM00928"/>
    </source>
</evidence>